<dbReference type="Pfam" id="PF08495">
    <property type="entry name" value="FIST"/>
    <property type="match status" value="1"/>
</dbReference>
<dbReference type="Pfam" id="PF10442">
    <property type="entry name" value="FIST_C"/>
    <property type="match status" value="1"/>
</dbReference>
<gene>
    <name evidence="3" type="ORF">BE08_13855</name>
</gene>
<feature type="domain" description="FIST C-domain" evidence="2">
    <location>
        <begin position="249"/>
        <end position="390"/>
    </location>
</feature>
<dbReference type="SMART" id="SM01204">
    <property type="entry name" value="FIST_C"/>
    <property type="match status" value="1"/>
</dbReference>
<evidence type="ECO:0000259" key="1">
    <source>
        <dbReference type="SMART" id="SM00897"/>
    </source>
</evidence>
<evidence type="ECO:0008006" key="5">
    <source>
        <dbReference type="Google" id="ProtNLM"/>
    </source>
</evidence>
<dbReference type="EMBL" id="JELY01003205">
    <property type="protein sequence ID" value="KYF50377.1"/>
    <property type="molecule type" value="Genomic_DNA"/>
</dbReference>
<organism evidence="3 4">
    <name type="scientific">Sorangium cellulosum</name>
    <name type="common">Polyangium cellulosum</name>
    <dbReference type="NCBI Taxonomy" id="56"/>
    <lineage>
        <taxon>Bacteria</taxon>
        <taxon>Pseudomonadati</taxon>
        <taxon>Myxococcota</taxon>
        <taxon>Polyangia</taxon>
        <taxon>Polyangiales</taxon>
        <taxon>Polyangiaceae</taxon>
        <taxon>Sorangium</taxon>
    </lineage>
</organism>
<reference evidence="3 4" key="1">
    <citation type="submission" date="2014-02" db="EMBL/GenBank/DDBJ databases">
        <title>The small core and large imbalanced accessory genome model reveals a collaborative survival strategy of Sorangium cellulosum strains in nature.</title>
        <authorList>
            <person name="Han K."/>
            <person name="Peng R."/>
            <person name="Blom J."/>
            <person name="Li Y.-Z."/>
        </authorList>
    </citation>
    <scope>NUCLEOTIDE SEQUENCE [LARGE SCALE GENOMIC DNA]</scope>
    <source>
        <strain evidence="3 4">So0157-25</strain>
    </source>
</reference>
<feature type="domain" description="FIST" evidence="1">
    <location>
        <begin position="50"/>
        <end position="248"/>
    </location>
</feature>
<accession>A0A150P3Z3</accession>
<dbReference type="InterPro" id="IPR013702">
    <property type="entry name" value="FIST_domain_N"/>
</dbReference>
<name>A0A150P3Z3_SORCE</name>
<proteinExistence type="predicted"/>
<dbReference type="SMART" id="SM00897">
    <property type="entry name" value="FIST"/>
    <property type="match status" value="1"/>
</dbReference>
<dbReference type="PANTHER" id="PTHR40252">
    <property type="entry name" value="BLR0328 PROTEIN"/>
    <property type="match status" value="1"/>
</dbReference>
<protein>
    <recommendedName>
        <fullName evidence="5">Histidine kinase</fullName>
    </recommendedName>
</protein>
<evidence type="ECO:0000259" key="2">
    <source>
        <dbReference type="SMART" id="SM01204"/>
    </source>
</evidence>
<sequence>MTTQVFVGASSTADPEKAAAESVAAALRGSARSERVALPPGSASPSGSARPAFALVLSTDQYDADALAAAVTRELPGVPWAGCCTAGVFAGSRLLRQGLVVGLVASDAVRVGVGVAHPVSKDGRRAGVLAASRALEGFPSSPAPGWSRALIVLPDALTGNAADVVRGAVEVGGTGVVWAGGGAGDNLRFVRTAQFAGGRAYSDSVVVVALDSPARMATGIRHGFRPYGPPTMVTRAEGTVVAELEYEGAFSVYQRTARARGDQVNLDGFATFAMTHPLGIPQADGEHVIRDPLRVVTPGGLYCVGEVPDGCLIRVMEGDPIGLVGAAREAATTARDAVAGPIAGAFVFDCISRCMMLGDTVRDELTTFENELGQSVPVMGCLTFGEVGALGRGVPQFHNKTAVVLALGA</sequence>
<dbReference type="Proteomes" id="UP000075420">
    <property type="component" value="Unassembled WGS sequence"/>
</dbReference>
<evidence type="ECO:0000313" key="4">
    <source>
        <dbReference type="Proteomes" id="UP000075420"/>
    </source>
</evidence>
<dbReference type="InterPro" id="IPR019494">
    <property type="entry name" value="FIST_C"/>
</dbReference>
<evidence type="ECO:0000313" key="3">
    <source>
        <dbReference type="EMBL" id="KYF50377.1"/>
    </source>
</evidence>
<dbReference type="PANTHER" id="PTHR40252:SF2">
    <property type="entry name" value="BLR0328 PROTEIN"/>
    <property type="match status" value="1"/>
</dbReference>
<dbReference type="AlphaFoldDB" id="A0A150P3Z3"/>
<comment type="caution">
    <text evidence="3">The sequence shown here is derived from an EMBL/GenBank/DDBJ whole genome shotgun (WGS) entry which is preliminary data.</text>
</comment>